<feature type="region of interest" description="Disordered" evidence="1">
    <location>
        <begin position="34"/>
        <end position="59"/>
    </location>
</feature>
<sequence>MPRPRRRRAPLAVLSTLAVLATVLPLLSTVPAQGEAAPSLSRKDPAGDVEVTAKDDNPHRRQARALDLLSVRAVRDGKRIVFTAATVRPVTSIAKRANRDGQLVVTLCPADSTNGCGNGVLVNVPLPSQKLIAAAFTFADDGTARVCPKPVEVSITTNVVHLTMRRACLPDRTGLVLSGVTLLDMGSGEHTAHLQDPTKLSKVGAI</sequence>
<evidence type="ECO:0000256" key="1">
    <source>
        <dbReference type="SAM" id="MobiDB-lite"/>
    </source>
</evidence>
<name>A0ABP7XM13_9ACTN</name>
<dbReference type="Proteomes" id="UP001501495">
    <property type="component" value="Unassembled WGS sequence"/>
</dbReference>
<organism evidence="3 4">
    <name type="scientific">Nocardioides fonticola</name>
    <dbReference type="NCBI Taxonomy" id="450363"/>
    <lineage>
        <taxon>Bacteria</taxon>
        <taxon>Bacillati</taxon>
        <taxon>Actinomycetota</taxon>
        <taxon>Actinomycetes</taxon>
        <taxon>Propionibacteriales</taxon>
        <taxon>Nocardioidaceae</taxon>
        <taxon>Nocardioides</taxon>
    </lineage>
</organism>
<dbReference type="EMBL" id="BAAAZH010000017">
    <property type="protein sequence ID" value="GAA4121249.1"/>
    <property type="molecule type" value="Genomic_DNA"/>
</dbReference>
<feature type="signal peptide" evidence="2">
    <location>
        <begin position="1"/>
        <end position="32"/>
    </location>
</feature>
<protein>
    <submittedName>
        <fullName evidence="3">Uncharacterized protein</fullName>
    </submittedName>
</protein>
<feature type="compositionally biased region" description="Basic and acidic residues" evidence="1">
    <location>
        <begin position="41"/>
        <end position="59"/>
    </location>
</feature>
<feature type="chain" id="PRO_5045828071" evidence="2">
    <location>
        <begin position="33"/>
        <end position="206"/>
    </location>
</feature>
<dbReference type="RefSeq" id="WP_344733845.1">
    <property type="nucleotide sequence ID" value="NZ_BAAAZH010000017.1"/>
</dbReference>
<keyword evidence="2" id="KW-0732">Signal</keyword>
<reference evidence="4" key="1">
    <citation type="journal article" date="2019" name="Int. J. Syst. Evol. Microbiol.">
        <title>The Global Catalogue of Microorganisms (GCM) 10K type strain sequencing project: providing services to taxonomists for standard genome sequencing and annotation.</title>
        <authorList>
            <consortium name="The Broad Institute Genomics Platform"/>
            <consortium name="The Broad Institute Genome Sequencing Center for Infectious Disease"/>
            <person name="Wu L."/>
            <person name="Ma J."/>
        </authorList>
    </citation>
    <scope>NUCLEOTIDE SEQUENCE [LARGE SCALE GENOMIC DNA]</scope>
    <source>
        <strain evidence="4">JCM 16703</strain>
    </source>
</reference>
<comment type="caution">
    <text evidence="3">The sequence shown here is derived from an EMBL/GenBank/DDBJ whole genome shotgun (WGS) entry which is preliminary data.</text>
</comment>
<evidence type="ECO:0000313" key="3">
    <source>
        <dbReference type="EMBL" id="GAA4121249.1"/>
    </source>
</evidence>
<evidence type="ECO:0000313" key="4">
    <source>
        <dbReference type="Proteomes" id="UP001501495"/>
    </source>
</evidence>
<accession>A0ABP7XM13</accession>
<gene>
    <name evidence="3" type="ORF">GCM10022215_26010</name>
</gene>
<evidence type="ECO:0000256" key="2">
    <source>
        <dbReference type="SAM" id="SignalP"/>
    </source>
</evidence>
<keyword evidence="4" id="KW-1185">Reference proteome</keyword>
<proteinExistence type="predicted"/>